<sequence>MVLGRQMRTPLTLLKESAKEEGTRNVGMEEQFNHHYGAQERSYQRGDRVYVRDYRPGARTRVKKRYGRAMYDVLTEGGDSWRRHANQMRGEVQPA</sequence>
<protein>
    <submittedName>
        <fullName evidence="1">Uncharacterized protein</fullName>
    </submittedName>
</protein>
<name>A0A368FLR7_ANCCA</name>
<dbReference type="AlphaFoldDB" id="A0A368FLR7"/>
<dbReference type="OrthoDB" id="5863233at2759"/>
<comment type="caution">
    <text evidence="1">The sequence shown here is derived from an EMBL/GenBank/DDBJ whole genome shotgun (WGS) entry which is preliminary data.</text>
</comment>
<accession>A0A368FLR7</accession>
<dbReference type="Proteomes" id="UP000252519">
    <property type="component" value="Unassembled WGS sequence"/>
</dbReference>
<keyword evidence="2" id="KW-1185">Reference proteome</keyword>
<proteinExistence type="predicted"/>
<gene>
    <name evidence="1" type="ORF">ANCCAN_21092</name>
</gene>
<dbReference type="EMBL" id="JOJR01000976">
    <property type="protein sequence ID" value="RCN33083.1"/>
    <property type="molecule type" value="Genomic_DNA"/>
</dbReference>
<organism evidence="1 2">
    <name type="scientific">Ancylostoma caninum</name>
    <name type="common">Dog hookworm</name>
    <dbReference type="NCBI Taxonomy" id="29170"/>
    <lineage>
        <taxon>Eukaryota</taxon>
        <taxon>Metazoa</taxon>
        <taxon>Ecdysozoa</taxon>
        <taxon>Nematoda</taxon>
        <taxon>Chromadorea</taxon>
        <taxon>Rhabditida</taxon>
        <taxon>Rhabditina</taxon>
        <taxon>Rhabditomorpha</taxon>
        <taxon>Strongyloidea</taxon>
        <taxon>Ancylostomatidae</taxon>
        <taxon>Ancylostomatinae</taxon>
        <taxon>Ancylostoma</taxon>
    </lineage>
</organism>
<reference evidence="1 2" key="1">
    <citation type="submission" date="2014-10" db="EMBL/GenBank/DDBJ databases">
        <title>Draft genome of the hookworm Ancylostoma caninum.</title>
        <authorList>
            <person name="Mitreva M."/>
        </authorList>
    </citation>
    <scope>NUCLEOTIDE SEQUENCE [LARGE SCALE GENOMIC DNA]</scope>
    <source>
        <strain evidence="1 2">Baltimore</strain>
    </source>
</reference>
<evidence type="ECO:0000313" key="1">
    <source>
        <dbReference type="EMBL" id="RCN33083.1"/>
    </source>
</evidence>
<evidence type="ECO:0000313" key="2">
    <source>
        <dbReference type="Proteomes" id="UP000252519"/>
    </source>
</evidence>